<comment type="caution">
    <text evidence="3">The sequence shown here is derived from an EMBL/GenBank/DDBJ whole genome shotgun (WGS) entry which is preliminary data.</text>
</comment>
<reference evidence="3 4" key="1">
    <citation type="journal article" date="2023" name="bioRxiv">
        <title>Conserved and derived expression patterns and positive selection on dental genes reveal complex evolutionary context of ever-growing rodent molars.</title>
        <authorList>
            <person name="Calamari Z.T."/>
            <person name="Song A."/>
            <person name="Cohen E."/>
            <person name="Akter M."/>
            <person name="Roy R.D."/>
            <person name="Hallikas O."/>
            <person name="Christensen M.M."/>
            <person name="Li P."/>
            <person name="Marangoni P."/>
            <person name="Jernvall J."/>
            <person name="Klein O.D."/>
        </authorList>
    </citation>
    <scope>NUCLEOTIDE SEQUENCE [LARGE SCALE GENOMIC DNA]</scope>
    <source>
        <strain evidence="3">V071</strain>
    </source>
</reference>
<gene>
    <name evidence="3" type="ORF">U0070_022364</name>
</gene>
<dbReference type="EMBL" id="JBBHLL010000269">
    <property type="protein sequence ID" value="KAK7807555.1"/>
    <property type="molecule type" value="Genomic_DNA"/>
</dbReference>
<dbReference type="GO" id="GO:0003735">
    <property type="term" value="F:structural constituent of ribosome"/>
    <property type="evidence" value="ECO:0007669"/>
    <property type="project" value="InterPro"/>
</dbReference>
<dbReference type="SUPFAM" id="SSF48140">
    <property type="entry name" value="Ribosomal protein L19 (L19e)"/>
    <property type="match status" value="1"/>
</dbReference>
<feature type="region of interest" description="Disordered" evidence="1">
    <location>
        <begin position="1"/>
        <end position="100"/>
    </location>
</feature>
<proteinExistence type="predicted"/>
<organism evidence="3 4">
    <name type="scientific">Myodes glareolus</name>
    <name type="common">Bank vole</name>
    <name type="synonym">Clethrionomys glareolus</name>
    <dbReference type="NCBI Taxonomy" id="447135"/>
    <lineage>
        <taxon>Eukaryota</taxon>
        <taxon>Metazoa</taxon>
        <taxon>Chordata</taxon>
        <taxon>Craniata</taxon>
        <taxon>Vertebrata</taxon>
        <taxon>Euteleostomi</taxon>
        <taxon>Mammalia</taxon>
        <taxon>Eutheria</taxon>
        <taxon>Euarchontoglires</taxon>
        <taxon>Glires</taxon>
        <taxon>Rodentia</taxon>
        <taxon>Myomorpha</taxon>
        <taxon>Muroidea</taxon>
        <taxon>Cricetidae</taxon>
        <taxon>Arvicolinae</taxon>
        <taxon>Myodes</taxon>
    </lineage>
</organism>
<evidence type="ECO:0000313" key="4">
    <source>
        <dbReference type="Proteomes" id="UP001488838"/>
    </source>
</evidence>
<evidence type="ECO:0000313" key="3">
    <source>
        <dbReference type="EMBL" id="KAK7807555.1"/>
    </source>
</evidence>
<dbReference type="Pfam" id="PF01280">
    <property type="entry name" value="Ribosomal_L19e"/>
    <property type="match status" value="1"/>
</dbReference>
<dbReference type="Gene3D" id="1.10.1650.10">
    <property type="match status" value="1"/>
</dbReference>
<dbReference type="GO" id="GO:0005840">
    <property type="term" value="C:ribosome"/>
    <property type="evidence" value="ECO:0007669"/>
    <property type="project" value="InterPro"/>
</dbReference>
<protein>
    <recommendedName>
        <fullName evidence="2">Ribosomal protein L19e N-terminal domain-containing protein</fullName>
    </recommendedName>
</protein>
<sequence length="255" mass="30073">MATMKQPEEEEWEEEEQKQKQEELQKEEQEEGQEEKQEEEWEEEWEEEQQEEEQEEAQKEEQEEEQEEEGQEEGQEEEEEEEGQEQEEEEEKKKKMMTPAVSLIPFELHCEIGRSSEKDPEIQDPNANMLVIPLKLLRKDALSQRTLVFPRLLLELIVECNKFNDNFSIATMLNIQCTFSNYVNCFQPLQEQVWIFAEHKAISVASFYVGPESGTESRNKKKVWSDPSETNGITNANSHQQIWKLIKDGLPICSL</sequence>
<dbReference type="Proteomes" id="UP001488838">
    <property type="component" value="Unassembled WGS sequence"/>
</dbReference>
<dbReference type="InterPro" id="IPR035970">
    <property type="entry name" value="60S_ribosomal_eL19_sf"/>
</dbReference>
<accession>A0AAW0HZJ4</accession>
<name>A0AAW0HZJ4_MYOGA</name>
<feature type="compositionally biased region" description="Basic and acidic residues" evidence="1">
    <location>
        <begin position="17"/>
        <end position="27"/>
    </location>
</feature>
<feature type="compositionally biased region" description="Acidic residues" evidence="1">
    <location>
        <begin position="61"/>
        <end position="90"/>
    </location>
</feature>
<keyword evidence="4" id="KW-1185">Reference proteome</keyword>
<dbReference type="AlphaFoldDB" id="A0AAW0HZJ4"/>
<evidence type="ECO:0000259" key="2">
    <source>
        <dbReference type="Pfam" id="PF01280"/>
    </source>
</evidence>
<feature type="compositionally biased region" description="Acidic residues" evidence="1">
    <location>
        <begin position="28"/>
        <end position="55"/>
    </location>
</feature>
<dbReference type="InterPro" id="IPR057259">
    <property type="entry name" value="Ribosomal_L19e"/>
</dbReference>
<dbReference type="GO" id="GO:0006412">
    <property type="term" value="P:translation"/>
    <property type="evidence" value="ECO:0007669"/>
    <property type="project" value="InterPro"/>
</dbReference>
<feature type="region of interest" description="Disordered" evidence="1">
    <location>
        <begin position="211"/>
        <end position="232"/>
    </location>
</feature>
<evidence type="ECO:0000256" key="1">
    <source>
        <dbReference type="SAM" id="MobiDB-lite"/>
    </source>
</evidence>
<dbReference type="InterPro" id="IPR015972">
    <property type="entry name" value="Ribosomal_eL19_dom1"/>
</dbReference>
<feature type="domain" description="Ribosomal protein L19e N-terminal" evidence="2">
    <location>
        <begin position="220"/>
        <end position="250"/>
    </location>
</feature>